<dbReference type="InterPro" id="IPR001347">
    <property type="entry name" value="SIS_dom"/>
</dbReference>
<evidence type="ECO:0000313" key="1">
    <source>
        <dbReference type="EMBL" id="QNU68790.1"/>
    </source>
</evidence>
<organism evidence="1 2">
    <name type="scientific">Ruminiclostridium herbifermentans</name>
    <dbReference type="NCBI Taxonomy" id="2488810"/>
    <lineage>
        <taxon>Bacteria</taxon>
        <taxon>Bacillati</taxon>
        <taxon>Bacillota</taxon>
        <taxon>Clostridia</taxon>
        <taxon>Eubacteriales</taxon>
        <taxon>Oscillospiraceae</taxon>
        <taxon>Ruminiclostridium</taxon>
    </lineage>
</organism>
<dbReference type="Proteomes" id="UP000306409">
    <property type="component" value="Chromosome"/>
</dbReference>
<dbReference type="KEGG" id="rher:EHE19_007355"/>
<name>A0A4U7JLZ1_9FIRM</name>
<keyword evidence="2" id="KW-1185">Reference proteome</keyword>
<dbReference type="InterPro" id="IPR050099">
    <property type="entry name" value="SIS_GmhA/DiaA_subfam"/>
</dbReference>
<protein>
    <submittedName>
        <fullName evidence="1">SIS domain-containing protein</fullName>
    </submittedName>
</protein>
<dbReference type="PROSITE" id="PS51464">
    <property type="entry name" value="SIS"/>
    <property type="match status" value="1"/>
</dbReference>
<reference evidence="1 2" key="1">
    <citation type="submission" date="2020-09" db="EMBL/GenBank/DDBJ databases">
        <title>Characterization and genome sequencing of Ruminiclostridium sp. nov. MA18.</title>
        <authorList>
            <person name="Rettenmaier R."/>
            <person name="Kowollik M.-L."/>
            <person name="Liebl W."/>
            <person name="Zverlov V."/>
        </authorList>
    </citation>
    <scope>NUCLEOTIDE SEQUENCE [LARGE SCALE GENOMIC DNA]</scope>
    <source>
        <strain evidence="1 2">MA18</strain>
    </source>
</reference>
<dbReference type="PANTHER" id="PTHR30390">
    <property type="entry name" value="SEDOHEPTULOSE 7-PHOSPHATE ISOMERASE / DNAA INITIATOR-ASSOCIATING FACTOR FOR REPLICATION INITIATION"/>
    <property type="match status" value="1"/>
</dbReference>
<dbReference type="OrthoDB" id="9781311at2"/>
<dbReference type="EMBL" id="CP061336">
    <property type="protein sequence ID" value="QNU68790.1"/>
    <property type="molecule type" value="Genomic_DNA"/>
</dbReference>
<dbReference type="SUPFAM" id="SSF53697">
    <property type="entry name" value="SIS domain"/>
    <property type="match status" value="1"/>
</dbReference>
<dbReference type="InterPro" id="IPR035461">
    <property type="entry name" value="GmhA/DiaA"/>
</dbReference>
<dbReference type="PANTHER" id="PTHR30390:SF8">
    <property type="entry name" value="SUGAR ISOMERASE (SIS)"/>
    <property type="match status" value="1"/>
</dbReference>
<gene>
    <name evidence="1" type="ORF">EHE19_007355</name>
</gene>
<proteinExistence type="predicted"/>
<evidence type="ECO:0000313" key="2">
    <source>
        <dbReference type="Proteomes" id="UP000306409"/>
    </source>
</evidence>
<sequence>MYLGTLKLQVDMLDVNEINTVILKLLEVYDRKGFVYVFGNGGSASTASHFVNDFNKGVSEKLVKRFKFCCLNDNVSSIMAIANDISYDEIFRFQLKNYLTKNDLVIGISGSGNSKNVVNAIEYANYVGAETIGLVGYDGGKLKELAKYCIHVPIRDMQKVEDIHMILEHLIMSIIKGYLRG</sequence>
<accession>A0A4U7JLZ1</accession>
<dbReference type="GO" id="GO:1901135">
    <property type="term" value="P:carbohydrate derivative metabolic process"/>
    <property type="evidence" value="ECO:0007669"/>
    <property type="project" value="InterPro"/>
</dbReference>
<dbReference type="CDD" id="cd05006">
    <property type="entry name" value="SIS_GmhA"/>
    <property type="match status" value="1"/>
</dbReference>
<dbReference type="AlphaFoldDB" id="A0A4U7JLZ1"/>
<dbReference type="Pfam" id="PF13580">
    <property type="entry name" value="SIS_2"/>
    <property type="match status" value="1"/>
</dbReference>
<dbReference type="Gene3D" id="3.40.50.10490">
    <property type="entry name" value="Glucose-6-phosphate isomerase like protein, domain 1"/>
    <property type="match status" value="1"/>
</dbReference>
<dbReference type="InterPro" id="IPR046348">
    <property type="entry name" value="SIS_dom_sf"/>
</dbReference>
<dbReference type="GO" id="GO:0097367">
    <property type="term" value="F:carbohydrate derivative binding"/>
    <property type="evidence" value="ECO:0007669"/>
    <property type="project" value="InterPro"/>
</dbReference>